<evidence type="ECO:0000313" key="1">
    <source>
        <dbReference type="EMBL" id="AAQ18721.1"/>
    </source>
</evidence>
<organism evidence="1">
    <name type="scientific">Tupiella akineta</name>
    <name type="common">Green alga</name>
    <name type="synonym">Pseudendoclonium akinetum</name>
    <dbReference type="NCBI Taxonomy" id="160070"/>
    <lineage>
        <taxon>Eukaryota</taxon>
        <taxon>Viridiplantae</taxon>
        <taxon>Chlorophyta</taxon>
        <taxon>core chlorophytes</taxon>
        <taxon>Ulvophyceae</taxon>
        <taxon>OUU clade</taxon>
        <taxon>Ulotrichales</taxon>
        <taxon>Tupiellaceae</taxon>
        <taxon>Tupiella</taxon>
    </lineage>
</organism>
<protein>
    <submittedName>
        <fullName evidence="1">Putative site-specific DNA endonuclease</fullName>
    </submittedName>
</protein>
<keyword evidence="1" id="KW-0255">Endonuclease</keyword>
<accession>Q6UVV3</accession>
<dbReference type="RefSeq" id="YP_025762.1">
    <property type="nucleotide sequence ID" value="NC_005926.1"/>
</dbReference>
<name>Q6UVV3_TUPAK</name>
<reference evidence="1" key="1">
    <citation type="submission" date="2003-08" db="EMBL/GenBank/DDBJ databases">
        <authorList>
            <person name="Pombert J.-F."/>
            <person name="Otis C."/>
            <person name="Lemieux C."/>
            <person name="Turmel M."/>
        </authorList>
    </citation>
    <scope>NUCLEOTIDE SEQUENCE</scope>
    <source>
        <strain evidence="1">UTEX 1912</strain>
    </source>
</reference>
<reference evidence="1" key="2">
    <citation type="journal article" date="2004" name="Mol. Biol. Evol.">
        <title>The complete mitochondrial DNA sequence of the green alga Pseudendoclonium akinetum (Ulvophyceae) highlights distinctive evolutionary trends in the chlorophyta and suggests a sister-group relationship between the Ulvophyceae and Chlorophyceae.</title>
        <authorList>
            <person name="Pombert J.F."/>
            <person name="Otis C."/>
            <person name="Lemieux C."/>
            <person name="Turmel M."/>
        </authorList>
    </citation>
    <scope>NUCLEOTIDE SEQUENCE</scope>
    <source>
        <strain evidence="1">UTEX 1912</strain>
    </source>
</reference>
<keyword evidence="1" id="KW-0496">Mitochondrion</keyword>
<dbReference type="PANTHER" id="PTHR36181:SF3">
    <property type="entry name" value="INTRON-ENCODED DNA ENDONUCLEASE AI5 BETA"/>
    <property type="match status" value="1"/>
</dbReference>
<keyword evidence="1" id="KW-0378">Hydrolase</keyword>
<dbReference type="InterPro" id="IPR027434">
    <property type="entry name" value="Homing_endonucl"/>
</dbReference>
<geneLocation type="mitochondrion" evidence="1"/>
<dbReference type="GO" id="GO:0004519">
    <property type="term" value="F:endonuclease activity"/>
    <property type="evidence" value="ECO:0007669"/>
    <property type="project" value="UniProtKB-KW"/>
</dbReference>
<proteinExistence type="predicted"/>
<keyword evidence="1" id="KW-0540">Nuclease</keyword>
<dbReference type="InterPro" id="IPR051289">
    <property type="entry name" value="LAGLIDADG_Endonuclease"/>
</dbReference>
<dbReference type="EMBL" id="AY359242">
    <property type="protein sequence ID" value="AAQ18721.1"/>
    <property type="molecule type" value="Genomic_DNA"/>
</dbReference>
<dbReference type="PANTHER" id="PTHR36181">
    <property type="entry name" value="INTRON-ENCODED ENDONUCLEASE AI3-RELATED"/>
    <property type="match status" value="1"/>
</dbReference>
<dbReference type="GeneID" id="29030840"/>
<dbReference type="AlphaFoldDB" id="Q6UVV3"/>
<dbReference type="Gene3D" id="3.10.28.10">
    <property type="entry name" value="Homing endonucleases"/>
    <property type="match status" value="2"/>
</dbReference>
<dbReference type="SUPFAM" id="SSF55608">
    <property type="entry name" value="Homing endonucleases"/>
    <property type="match status" value="1"/>
</dbReference>
<sequence>MSISIHKPRALKHTLSKNLNRIQDFGFFLSGIIDGDGHFSAIPQLVICFHEKDISVAYFLKKQIQYGTVSKVKNKKAIKFVVSHFLGLKKICRLVHNKLQHHTKIEQYNTRLTKLAPFNLDDCNSCKTEKKSFVLTENSWFAGFFLSDGSFQIKILHKNNRELPEIRLVIQVDQKDS</sequence>